<keyword evidence="6" id="KW-1185">Reference proteome</keyword>
<feature type="compositionally biased region" description="Low complexity" evidence="3">
    <location>
        <begin position="232"/>
        <end position="259"/>
    </location>
</feature>
<feature type="compositionally biased region" description="Basic and acidic residues" evidence="3">
    <location>
        <begin position="591"/>
        <end position="605"/>
    </location>
</feature>
<dbReference type="Pfam" id="PF12031">
    <property type="entry name" value="BAF250_C"/>
    <property type="match status" value="1"/>
</dbReference>
<feature type="compositionally biased region" description="Low complexity" evidence="3">
    <location>
        <begin position="62"/>
        <end position="72"/>
    </location>
</feature>
<dbReference type="Gene3D" id="1.25.10.10">
    <property type="entry name" value="Leucine-rich Repeat Variant"/>
    <property type="match status" value="1"/>
</dbReference>
<dbReference type="AlphaFoldDB" id="A0A4Z2J7T0"/>
<sequence>MTPNSQGYQPGMGGPEMIARMGPYEANKDPFGGMRKAGEQFMQPGPNSGMAEQYNRGPPGPMGNMQMGQRQQYPYAYDRRQEPGMGPDGSMGPGAPQPNMMPSGADTGMYSPSRPPPQQRHESYTNQYPGQGAPPGGPYPNQQPGMYPQQQPNYKRPVDGGYGPPAKRHEGEMYNVPYSGQQQPGPQPSGPQGQQDMYNQYNAYPGGDRRPPGPQNQFPFPFGRDRVPSSAGPNSQSPMPPQMMSSPMPSGPDGPQGPMWQGRNEMGYPNYPNRQGPPVPGQGPGYHGMNRSEEMMPADQRMNHEGQWPGHVNQRQPPFGPGGSGPPMTRPLPSTYQTSQNHIPQVSSPTPMPRPMESRTSPSKSPYMHPGIKVQKAGPPVPASHIGQAPVQQPMIRRDVAFPPGSVEASPPHLKPRRRLTMKDIGTPEAWRVMMSLKSGLLAESTWALDTINILLYDDNSITTFNLCQLPGFLELVVEYFRRCLIEIFGILKEYEVGDPGQRTLIDPDAAEDPDDDLVMPEGEGMDVDEEDEEDEEAEDAKDAPDAPPLVQVKLEDESSHKHASSEDEDEEKEKEAPAKDPDASSQDADPQEKPRQASKFDKLPIKVVRKKNPFLANRASQLGQRQSFDSGLTHWSIGGGDTTEHIQTHFESRLGLKQRQRKPAAAEGRKKGETTATENPEKSKSSGESRPRQPLPPPPESSEPQKSPAEKSPPPPLPLLLPIGAPVTATIDDVLSARPGSVTEEVVRGGAEEQKENGKYLFSINPDLQSRRNIKILEDEPHSKDETPLSTLSDWQDSLARRCVCVSNIVRSLSFVPGNDLEMSKHPGLLLLLGRLVLLHHRHPERKQAPVTYEKEEEEDEGVSCERDEWWWDCLEVLRENCLVTLANVSGQLDLSAYPESICLPLLDGLLHWAVCPSAEALDPFPTLGPHGSLSPQRLVLETLSKLSIQDNNVDLILATPPFSRLEKLYGSLVRMVGERKVAVCREMAVVLLANLAQGDGLAARSIAVQKGSVGNLLGFLEDSLAATQYQQSQSALLQMQGGPQFEPTSVDMMRRAARALHALAKLEENRSEFTLYESRLLDISVSPLMNSLVSQVICDVLFLIGQS</sequence>
<dbReference type="GO" id="GO:0071565">
    <property type="term" value="C:nBAF complex"/>
    <property type="evidence" value="ECO:0007669"/>
    <property type="project" value="TreeGrafter"/>
</dbReference>
<feature type="compositionally biased region" description="Basic and acidic residues" evidence="3">
    <location>
        <begin position="554"/>
        <end position="566"/>
    </location>
</feature>
<feature type="compositionally biased region" description="Low complexity" evidence="3">
    <location>
        <begin position="139"/>
        <end position="154"/>
    </location>
</feature>
<feature type="domain" description="SWI/SNF-like complex subunit BAF250 C-terminal" evidence="4">
    <location>
        <begin position="799"/>
        <end position="1055"/>
    </location>
</feature>
<dbReference type="OrthoDB" id="8709537at2759"/>
<dbReference type="EMBL" id="SRLO01000017">
    <property type="protein sequence ID" value="TNN86077.1"/>
    <property type="molecule type" value="Genomic_DNA"/>
</dbReference>
<dbReference type="GO" id="GO:0035060">
    <property type="term" value="C:brahma complex"/>
    <property type="evidence" value="ECO:0007669"/>
    <property type="project" value="InterPro"/>
</dbReference>
<feature type="compositionally biased region" description="Polar residues" evidence="3">
    <location>
        <begin position="332"/>
        <end position="349"/>
    </location>
</feature>
<dbReference type="PANTHER" id="PTHR12656">
    <property type="entry name" value="BRG-1 ASSOCIATED FACTOR 250 BAF250"/>
    <property type="match status" value="1"/>
</dbReference>
<dbReference type="GO" id="GO:0006338">
    <property type="term" value="P:chromatin remodeling"/>
    <property type="evidence" value="ECO:0007669"/>
    <property type="project" value="InterPro"/>
</dbReference>
<feature type="compositionally biased region" description="Basic and acidic residues" evidence="3">
    <location>
        <begin position="668"/>
        <end position="692"/>
    </location>
</feature>
<dbReference type="PANTHER" id="PTHR12656:SF12">
    <property type="entry name" value="AT-RICH INTERACTIVE DOMAIN-CONTAINING PROTEIN 1A"/>
    <property type="match status" value="1"/>
</dbReference>
<feature type="compositionally biased region" description="Acidic residues" evidence="3">
    <location>
        <begin position="509"/>
        <end position="540"/>
    </location>
</feature>
<feature type="region of interest" description="Disordered" evidence="3">
    <location>
        <begin position="503"/>
        <end position="724"/>
    </location>
</feature>
<accession>A0A4Z2J7T0</accession>
<dbReference type="InterPro" id="IPR033388">
    <property type="entry name" value="BAF250_C"/>
</dbReference>
<organism evidence="5 6">
    <name type="scientific">Liparis tanakae</name>
    <name type="common">Tanaka's snailfish</name>
    <dbReference type="NCBI Taxonomy" id="230148"/>
    <lineage>
        <taxon>Eukaryota</taxon>
        <taxon>Metazoa</taxon>
        <taxon>Chordata</taxon>
        <taxon>Craniata</taxon>
        <taxon>Vertebrata</taxon>
        <taxon>Euteleostomi</taxon>
        <taxon>Actinopterygii</taxon>
        <taxon>Neopterygii</taxon>
        <taxon>Teleostei</taxon>
        <taxon>Neoteleostei</taxon>
        <taxon>Acanthomorphata</taxon>
        <taxon>Eupercaria</taxon>
        <taxon>Perciformes</taxon>
        <taxon>Cottioidei</taxon>
        <taxon>Cottales</taxon>
        <taxon>Liparidae</taxon>
        <taxon>Liparis</taxon>
    </lineage>
</organism>
<gene>
    <name evidence="5" type="primary">ARID1A_1</name>
    <name evidence="5" type="ORF">EYF80_003494</name>
</gene>
<comment type="subcellular location">
    <subcellularLocation>
        <location evidence="1">Nucleus</location>
    </subcellularLocation>
</comment>
<dbReference type="InterPro" id="IPR016024">
    <property type="entry name" value="ARM-type_fold"/>
</dbReference>
<dbReference type="GO" id="GO:0016514">
    <property type="term" value="C:SWI/SNF complex"/>
    <property type="evidence" value="ECO:0007669"/>
    <property type="project" value="InterPro"/>
</dbReference>
<reference evidence="5 6" key="1">
    <citation type="submission" date="2019-03" db="EMBL/GenBank/DDBJ databases">
        <title>First draft genome of Liparis tanakae, snailfish: a comprehensive survey of snailfish specific genes.</title>
        <authorList>
            <person name="Kim W."/>
            <person name="Song I."/>
            <person name="Jeong J.-H."/>
            <person name="Kim D."/>
            <person name="Kim S."/>
            <person name="Ryu S."/>
            <person name="Song J.Y."/>
            <person name="Lee S.K."/>
        </authorList>
    </citation>
    <scope>NUCLEOTIDE SEQUENCE [LARGE SCALE GENOMIC DNA]</scope>
    <source>
        <tissue evidence="5">Muscle</tissue>
    </source>
</reference>
<feature type="compositionally biased region" description="Low complexity" evidence="3">
    <location>
        <begin position="179"/>
        <end position="195"/>
    </location>
</feature>
<dbReference type="InterPro" id="IPR011989">
    <property type="entry name" value="ARM-like"/>
</dbReference>
<evidence type="ECO:0000259" key="4">
    <source>
        <dbReference type="Pfam" id="PF12031"/>
    </source>
</evidence>
<dbReference type="GO" id="GO:0006357">
    <property type="term" value="P:regulation of transcription by RNA polymerase II"/>
    <property type="evidence" value="ECO:0007669"/>
    <property type="project" value="TreeGrafter"/>
</dbReference>
<dbReference type="GO" id="GO:0045893">
    <property type="term" value="P:positive regulation of DNA-templated transcription"/>
    <property type="evidence" value="ECO:0007669"/>
    <property type="project" value="TreeGrafter"/>
</dbReference>
<evidence type="ECO:0000313" key="5">
    <source>
        <dbReference type="EMBL" id="TNN86077.1"/>
    </source>
</evidence>
<dbReference type="InterPro" id="IPR021906">
    <property type="entry name" value="BAF250/Osa"/>
</dbReference>
<dbReference type="GO" id="GO:0005654">
    <property type="term" value="C:nucleoplasm"/>
    <property type="evidence" value="ECO:0007669"/>
    <property type="project" value="TreeGrafter"/>
</dbReference>
<keyword evidence="2" id="KW-0539">Nucleus</keyword>
<dbReference type="SUPFAM" id="SSF48371">
    <property type="entry name" value="ARM repeat"/>
    <property type="match status" value="1"/>
</dbReference>
<name>A0A4Z2J7T0_9TELE</name>
<evidence type="ECO:0000313" key="6">
    <source>
        <dbReference type="Proteomes" id="UP000314294"/>
    </source>
</evidence>
<feature type="region of interest" description="Disordered" evidence="3">
    <location>
        <begin position="1"/>
        <end position="366"/>
    </location>
</feature>
<evidence type="ECO:0000256" key="1">
    <source>
        <dbReference type="ARBA" id="ARBA00004123"/>
    </source>
</evidence>
<evidence type="ECO:0000256" key="3">
    <source>
        <dbReference type="SAM" id="MobiDB-lite"/>
    </source>
</evidence>
<feature type="compositionally biased region" description="Polar residues" evidence="3">
    <location>
        <begin position="619"/>
        <end position="631"/>
    </location>
</feature>
<dbReference type="GO" id="GO:0031491">
    <property type="term" value="F:nucleosome binding"/>
    <property type="evidence" value="ECO:0007669"/>
    <property type="project" value="TreeGrafter"/>
</dbReference>
<feature type="compositionally biased region" description="Basic and acidic residues" evidence="3">
    <location>
        <begin position="643"/>
        <end position="655"/>
    </location>
</feature>
<evidence type="ECO:0000256" key="2">
    <source>
        <dbReference type="ARBA" id="ARBA00023242"/>
    </source>
</evidence>
<proteinExistence type="predicted"/>
<feature type="compositionally biased region" description="Basic and acidic residues" evidence="3">
    <location>
        <begin position="574"/>
        <end position="583"/>
    </location>
</feature>
<dbReference type="Proteomes" id="UP000314294">
    <property type="component" value="Unassembled WGS sequence"/>
</dbReference>
<protein>
    <submittedName>
        <fullName evidence="5">AT-rich interactive domain-containing protein 1A</fullName>
    </submittedName>
</protein>
<comment type="caution">
    <text evidence="5">The sequence shown here is derived from an EMBL/GenBank/DDBJ whole genome shotgun (WGS) entry which is preliminary data.</text>
</comment>